<sequence length="198" mass="22638">MQRSATARNNICSQILLSRRKMQTNINLRPYDVFISHRRIDTKNSVAGLLYNYLSRQLHLRPFLDSKNMKPGDKLLEKIDMAIGQCKIGIAVFSPRYCDSYFCLHELALMMEAKKKVIPVFCDVKPSQLRVNDDGICPARDLDSFSMALEEAKYTVGLTFDTLTGDWSEFLAKASDAVTKNLVEVEQEILRRKQKSLP</sequence>
<dbReference type="Gene3D" id="3.40.50.10140">
    <property type="entry name" value="Toll/interleukin-1 receptor homology (TIR) domain"/>
    <property type="match status" value="1"/>
</dbReference>
<dbReference type="GO" id="GO:0007165">
    <property type="term" value="P:signal transduction"/>
    <property type="evidence" value="ECO:0007669"/>
    <property type="project" value="InterPro"/>
</dbReference>
<name>A0A8S0UIC7_OLEEU</name>
<dbReference type="EMBL" id="CACTIH010007533">
    <property type="protein sequence ID" value="CAA3015220.1"/>
    <property type="molecule type" value="Genomic_DNA"/>
</dbReference>
<reference evidence="2 3" key="1">
    <citation type="submission" date="2019-12" db="EMBL/GenBank/DDBJ databases">
        <authorList>
            <person name="Alioto T."/>
            <person name="Alioto T."/>
            <person name="Gomez Garrido J."/>
        </authorList>
    </citation>
    <scope>NUCLEOTIDE SEQUENCE [LARGE SCALE GENOMIC DNA]</scope>
</reference>
<evidence type="ECO:0000313" key="2">
    <source>
        <dbReference type="EMBL" id="CAA3015220.1"/>
    </source>
</evidence>
<dbReference type="PROSITE" id="PS50104">
    <property type="entry name" value="TIR"/>
    <property type="match status" value="1"/>
</dbReference>
<dbReference type="OrthoDB" id="6078042at2759"/>
<dbReference type="InterPro" id="IPR035897">
    <property type="entry name" value="Toll_tir_struct_dom_sf"/>
</dbReference>
<dbReference type="SUPFAM" id="SSF52200">
    <property type="entry name" value="Toll/Interleukin receptor TIR domain"/>
    <property type="match status" value="1"/>
</dbReference>
<dbReference type="PANTHER" id="PTHR31008">
    <property type="entry name" value="COP1-INTERACTING PROTEIN-RELATED"/>
    <property type="match status" value="1"/>
</dbReference>
<dbReference type="AlphaFoldDB" id="A0A8S0UIC7"/>
<keyword evidence="3" id="KW-1185">Reference proteome</keyword>
<dbReference type="Gramene" id="OE9A020900T1">
    <property type="protein sequence ID" value="OE9A020900C1"/>
    <property type="gene ID" value="OE9A020900"/>
</dbReference>
<dbReference type="PANTHER" id="PTHR31008:SF16">
    <property type="entry name" value="TOLL-INTERLEUKIN-RESISTANCE (TIR) DOMAIN FAMILY PROTEIN"/>
    <property type="match status" value="1"/>
</dbReference>
<comment type="caution">
    <text evidence="2">The sequence shown here is derived from an EMBL/GenBank/DDBJ whole genome shotgun (WGS) entry which is preliminary data.</text>
</comment>
<evidence type="ECO:0000259" key="1">
    <source>
        <dbReference type="PROSITE" id="PS50104"/>
    </source>
</evidence>
<evidence type="ECO:0000313" key="3">
    <source>
        <dbReference type="Proteomes" id="UP000594638"/>
    </source>
</evidence>
<dbReference type="Pfam" id="PF13676">
    <property type="entry name" value="TIR_2"/>
    <property type="match status" value="1"/>
</dbReference>
<protein>
    <submittedName>
        <fullName evidence="2">Disease resistance CSA1</fullName>
    </submittedName>
</protein>
<dbReference type="Proteomes" id="UP000594638">
    <property type="component" value="Unassembled WGS sequence"/>
</dbReference>
<organism evidence="2 3">
    <name type="scientific">Olea europaea subsp. europaea</name>
    <dbReference type="NCBI Taxonomy" id="158383"/>
    <lineage>
        <taxon>Eukaryota</taxon>
        <taxon>Viridiplantae</taxon>
        <taxon>Streptophyta</taxon>
        <taxon>Embryophyta</taxon>
        <taxon>Tracheophyta</taxon>
        <taxon>Spermatophyta</taxon>
        <taxon>Magnoliopsida</taxon>
        <taxon>eudicotyledons</taxon>
        <taxon>Gunneridae</taxon>
        <taxon>Pentapetalae</taxon>
        <taxon>asterids</taxon>
        <taxon>lamiids</taxon>
        <taxon>Lamiales</taxon>
        <taxon>Oleaceae</taxon>
        <taxon>Oleeae</taxon>
        <taxon>Olea</taxon>
    </lineage>
</organism>
<feature type="domain" description="TIR" evidence="1">
    <location>
        <begin position="29"/>
        <end position="182"/>
    </location>
</feature>
<proteinExistence type="predicted"/>
<dbReference type="InterPro" id="IPR000157">
    <property type="entry name" value="TIR_dom"/>
</dbReference>
<gene>
    <name evidence="2" type="ORF">OLEA9_A020900</name>
</gene>
<accession>A0A8S0UIC7</accession>
<dbReference type="SMART" id="SM00255">
    <property type="entry name" value="TIR"/>
    <property type="match status" value="1"/>
</dbReference>